<feature type="domain" description="HD-GYP" evidence="1">
    <location>
        <begin position="17"/>
        <end position="210"/>
    </location>
</feature>
<evidence type="ECO:0000313" key="3">
    <source>
        <dbReference type="Proteomes" id="UP000279029"/>
    </source>
</evidence>
<dbReference type="PROSITE" id="PS51832">
    <property type="entry name" value="HD_GYP"/>
    <property type="match status" value="1"/>
</dbReference>
<dbReference type="InterPro" id="IPR003607">
    <property type="entry name" value="HD/PDEase_dom"/>
</dbReference>
<dbReference type="InterPro" id="IPR037522">
    <property type="entry name" value="HD_GYP_dom"/>
</dbReference>
<proteinExistence type="predicted"/>
<dbReference type="Proteomes" id="UP000279029">
    <property type="component" value="Chromosome"/>
</dbReference>
<dbReference type="AlphaFoldDB" id="A0A3P7NSN7"/>
<evidence type="ECO:0000313" key="2">
    <source>
        <dbReference type="EMBL" id="VDN45915.1"/>
    </source>
</evidence>
<dbReference type="KEGG" id="cbar:PATL70BA_0076"/>
<dbReference type="GO" id="GO:0016787">
    <property type="term" value="F:hydrolase activity"/>
    <property type="evidence" value="ECO:0007669"/>
    <property type="project" value="UniProtKB-KW"/>
</dbReference>
<dbReference type="Gene3D" id="1.10.3210.10">
    <property type="entry name" value="Hypothetical protein af1432"/>
    <property type="match status" value="1"/>
</dbReference>
<dbReference type="PANTHER" id="PTHR45228:SF5">
    <property type="entry name" value="CYCLIC DI-GMP PHOSPHODIESTERASE VC_1348-RELATED"/>
    <property type="match status" value="1"/>
</dbReference>
<dbReference type="PANTHER" id="PTHR45228">
    <property type="entry name" value="CYCLIC DI-GMP PHOSPHODIESTERASE TM_0186-RELATED"/>
    <property type="match status" value="1"/>
</dbReference>
<dbReference type="EMBL" id="LR130778">
    <property type="protein sequence ID" value="VDN45915.1"/>
    <property type="molecule type" value="Genomic_DNA"/>
</dbReference>
<dbReference type="RefSeq" id="WP_125135506.1">
    <property type="nucleotide sequence ID" value="NZ_LR130778.1"/>
</dbReference>
<sequence>MNKCDTCGGCSQTKKKNLEGDKITIDLLMDVLENNDMSMKNHANHVGTMSKWLAQYLGIDSNLCDTIELAGRLHDIGMIKIAPSLFNKKETLSEKDWKILKKHPEYGFEILNQYPELNEVAQIVLEHHEHFDGTGYPNGYLGNEIHLGARIIALCETVDHMSTKKPYKEASDFKIIEEEIRQKSGSQFDPWLVMHIKELMIVWQETLIGA</sequence>
<name>A0A3P7NSN7_9FIRM</name>
<protein>
    <submittedName>
        <fullName evidence="2">Phosphohydrolase</fullName>
    </submittedName>
</protein>
<accession>A0A3P7NSN7</accession>
<organism evidence="2 3">
    <name type="scientific">Petrocella atlantisensis</name>
    <dbReference type="NCBI Taxonomy" id="2173034"/>
    <lineage>
        <taxon>Bacteria</taxon>
        <taxon>Bacillati</taxon>
        <taxon>Bacillota</taxon>
        <taxon>Clostridia</taxon>
        <taxon>Lachnospirales</taxon>
        <taxon>Vallitaleaceae</taxon>
        <taxon>Petrocella</taxon>
    </lineage>
</organism>
<keyword evidence="2" id="KW-0378">Hydrolase</keyword>
<evidence type="ECO:0000259" key="1">
    <source>
        <dbReference type="PROSITE" id="PS51832"/>
    </source>
</evidence>
<dbReference type="Pfam" id="PF13487">
    <property type="entry name" value="HD_5"/>
    <property type="match status" value="1"/>
</dbReference>
<dbReference type="InterPro" id="IPR052020">
    <property type="entry name" value="Cyclic_di-GMP/3'3'-cGAMP_PDE"/>
</dbReference>
<dbReference type="OrthoDB" id="9804747at2"/>
<keyword evidence="3" id="KW-1185">Reference proteome</keyword>
<dbReference type="CDD" id="cd00077">
    <property type="entry name" value="HDc"/>
    <property type="match status" value="1"/>
</dbReference>
<gene>
    <name evidence="2" type="ORF">PATL70BA_0076</name>
</gene>
<dbReference type="SUPFAM" id="SSF109604">
    <property type="entry name" value="HD-domain/PDEase-like"/>
    <property type="match status" value="1"/>
</dbReference>
<reference evidence="2 3" key="1">
    <citation type="submission" date="2018-09" db="EMBL/GenBank/DDBJ databases">
        <authorList>
            <person name="Postec A."/>
        </authorList>
    </citation>
    <scope>NUCLEOTIDE SEQUENCE [LARGE SCALE GENOMIC DNA]</scope>
    <source>
        <strain evidence="2">70B-A</strain>
    </source>
</reference>